<evidence type="ECO:0000313" key="2">
    <source>
        <dbReference type="Proteomes" id="UP000827976"/>
    </source>
</evidence>
<accession>A0ACB7UZZ6</accession>
<organism evidence="1 2">
    <name type="scientific">Dioscorea alata</name>
    <name type="common">Purple yam</name>
    <dbReference type="NCBI Taxonomy" id="55571"/>
    <lineage>
        <taxon>Eukaryota</taxon>
        <taxon>Viridiplantae</taxon>
        <taxon>Streptophyta</taxon>
        <taxon>Embryophyta</taxon>
        <taxon>Tracheophyta</taxon>
        <taxon>Spermatophyta</taxon>
        <taxon>Magnoliopsida</taxon>
        <taxon>Liliopsida</taxon>
        <taxon>Dioscoreales</taxon>
        <taxon>Dioscoreaceae</taxon>
        <taxon>Dioscorea</taxon>
    </lineage>
</organism>
<keyword evidence="2" id="KW-1185">Reference proteome</keyword>
<protein>
    <submittedName>
        <fullName evidence="1">RNA polymerase II transcriptional coactivator KELP protein</fullName>
    </submittedName>
</protein>
<dbReference type="EMBL" id="CM037023">
    <property type="protein sequence ID" value="KAH7666331.1"/>
    <property type="molecule type" value="Genomic_DNA"/>
</dbReference>
<sequence>MDEELRGKVSEAIFDILRSADLTVMTTAMVRTTVSKHFNIDPSLPDLKIFVKSVVDSFCESKQGGEEESKQVEEEESKQVEEEEEENPSNPHSEEYTANGDLIIYRLTIKRLITLQPYNGTTLQPYNGTTLVLIREYFTRDGKELPTSKGISLPIDQWEDLKNAIPAIDRGIEKLEY</sequence>
<evidence type="ECO:0000313" key="1">
    <source>
        <dbReference type="EMBL" id="KAH7666331.1"/>
    </source>
</evidence>
<reference evidence="2" key="1">
    <citation type="journal article" date="2022" name="Nat. Commun.">
        <title>Chromosome evolution and the genetic basis of agronomically important traits in greater yam.</title>
        <authorList>
            <person name="Bredeson J.V."/>
            <person name="Lyons J.B."/>
            <person name="Oniyinde I.O."/>
            <person name="Okereke N.R."/>
            <person name="Kolade O."/>
            <person name="Nnabue I."/>
            <person name="Nwadili C.O."/>
            <person name="Hribova E."/>
            <person name="Parker M."/>
            <person name="Nwogha J."/>
            <person name="Shu S."/>
            <person name="Carlson J."/>
            <person name="Kariba R."/>
            <person name="Muthemba S."/>
            <person name="Knop K."/>
            <person name="Barton G.J."/>
            <person name="Sherwood A.V."/>
            <person name="Lopez-Montes A."/>
            <person name="Asiedu R."/>
            <person name="Jamnadass R."/>
            <person name="Muchugi A."/>
            <person name="Goodstein D."/>
            <person name="Egesi C.N."/>
            <person name="Featherston J."/>
            <person name="Asfaw A."/>
            <person name="Simpson G.G."/>
            <person name="Dolezel J."/>
            <person name="Hendre P.S."/>
            <person name="Van Deynze A."/>
            <person name="Kumar P.L."/>
            <person name="Obidiegwu J.E."/>
            <person name="Bhattacharjee R."/>
            <person name="Rokhsar D.S."/>
        </authorList>
    </citation>
    <scope>NUCLEOTIDE SEQUENCE [LARGE SCALE GENOMIC DNA]</scope>
    <source>
        <strain evidence="2">cv. TDa95/00328</strain>
    </source>
</reference>
<proteinExistence type="predicted"/>
<comment type="caution">
    <text evidence="1">The sequence shown here is derived from an EMBL/GenBank/DDBJ whole genome shotgun (WGS) entry which is preliminary data.</text>
</comment>
<dbReference type="Proteomes" id="UP000827976">
    <property type="component" value="Chromosome 13"/>
</dbReference>
<name>A0ACB7UZZ6_DIOAL</name>
<gene>
    <name evidence="1" type="ORF">IHE45_13G094100</name>
</gene>